<comment type="caution">
    <text evidence="1">The sequence shown here is derived from an EMBL/GenBank/DDBJ whole genome shotgun (WGS) entry which is preliminary data.</text>
</comment>
<evidence type="ECO:0000313" key="2">
    <source>
        <dbReference type="Proteomes" id="UP000288805"/>
    </source>
</evidence>
<evidence type="ECO:0000313" key="1">
    <source>
        <dbReference type="EMBL" id="RVW11992.1"/>
    </source>
</evidence>
<name>A0A438BM06_VITVI</name>
<dbReference type="AlphaFoldDB" id="A0A438BM06"/>
<dbReference type="Proteomes" id="UP000288805">
    <property type="component" value="Unassembled WGS sequence"/>
</dbReference>
<protein>
    <submittedName>
        <fullName evidence="1">Uncharacterized protein</fullName>
    </submittedName>
</protein>
<sequence>MAVALTQKKMVSQRNSYGKRAHSQTYYGDNGENKRIILVMIGTHLPLNKRILCSFGGSLVGPTFGAPIMGLAPLVGTYGGYRGDNREWLHSLYSASRDEASLKEFSLHLVFPIGNIGGVIGNTGVTINFVTKDE</sequence>
<accession>A0A438BM06</accession>
<organism evidence="1 2">
    <name type="scientific">Vitis vinifera</name>
    <name type="common">Grape</name>
    <dbReference type="NCBI Taxonomy" id="29760"/>
    <lineage>
        <taxon>Eukaryota</taxon>
        <taxon>Viridiplantae</taxon>
        <taxon>Streptophyta</taxon>
        <taxon>Embryophyta</taxon>
        <taxon>Tracheophyta</taxon>
        <taxon>Spermatophyta</taxon>
        <taxon>Magnoliopsida</taxon>
        <taxon>eudicotyledons</taxon>
        <taxon>Gunneridae</taxon>
        <taxon>Pentapetalae</taxon>
        <taxon>rosids</taxon>
        <taxon>Vitales</taxon>
        <taxon>Vitaceae</taxon>
        <taxon>Viteae</taxon>
        <taxon>Vitis</taxon>
    </lineage>
</organism>
<dbReference type="EMBL" id="QGNW01002724">
    <property type="protein sequence ID" value="RVW11992.1"/>
    <property type="molecule type" value="Genomic_DNA"/>
</dbReference>
<proteinExistence type="predicted"/>
<gene>
    <name evidence="1" type="ORF">CK203_091841</name>
</gene>
<reference evidence="1 2" key="1">
    <citation type="journal article" date="2018" name="PLoS Genet.">
        <title>Population sequencing reveals clonal diversity and ancestral inbreeding in the grapevine cultivar Chardonnay.</title>
        <authorList>
            <person name="Roach M.J."/>
            <person name="Johnson D.L."/>
            <person name="Bohlmann J."/>
            <person name="van Vuuren H.J."/>
            <person name="Jones S.J."/>
            <person name="Pretorius I.S."/>
            <person name="Schmidt S.A."/>
            <person name="Borneman A.R."/>
        </authorList>
    </citation>
    <scope>NUCLEOTIDE SEQUENCE [LARGE SCALE GENOMIC DNA]</scope>
    <source>
        <strain evidence="2">cv. Chardonnay</strain>
        <tissue evidence="1">Leaf</tissue>
    </source>
</reference>